<dbReference type="InterPro" id="IPR007701">
    <property type="entry name" value="Interferon-rel_develop_reg_N"/>
</dbReference>
<comment type="similarity">
    <text evidence="1">Belongs to the IFRD family.</text>
</comment>
<protein>
    <submittedName>
        <fullName evidence="5">Interferon related developmental regulator 2</fullName>
    </submittedName>
</protein>
<evidence type="ECO:0000313" key="6">
    <source>
        <dbReference type="Proteomes" id="UP000007648"/>
    </source>
</evidence>
<gene>
    <name evidence="5" type="primary">IFRD2</name>
</gene>
<dbReference type="InterPro" id="IPR016024">
    <property type="entry name" value="ARM-type_fold"/>
</dbReference>
<evidence type="ECO:0000313" key="5">
    <source>
        <dbReference type="Ensembl" id="ENSSHAP00000025989.1"/>
    </source>
</evidence>
<dbReference type="GO" id="GO:0045444">
    <property type="term" value="P:fat cell differentiation"/>
    <property type="evidence" value="ECO:0007669"/>
    <property type="project" value="Ensembl"/>
</dbReference>
<dbReference type="Pfam" id="PF04836">
    <property type="entry name" value="IFRD_C"/>
    <property type="match status" value="1"/>
</dbReference>
<feature type="domain" description="Interferon-related developmental regulator N-terminal" evidence="4">
    <location>
        <begin position="41"/>
        <end position="336"/>
    </location>
</feature>
<evidence type="ECO:0000259" key="3">
    <source>
        <dbReference type="Pfam" id="PF04836"/>
    </source>
</evidence>
<sequence length="455" mass="49975">MPRARKGHALRRGGQRRGGGARNSTQADSPSSDDEATSEVLSHYSSTSEGASIAEESLGNEVVDEQAQQEELEEKLKERIDDVADKSAKTRQGALESLRLAFSSRVLLDFLLERRLTLTDSLEKCLKKGKGEEQSLAATVLTLLCLQLGSGPEGEELFRSLRPLLVSILTDTSANLGARHSCASALGMCCYIAAADVEDLISCLACLEGIFTGACREESSSALAPLQALHCCALQAWALLLTICPGTHINRVLDSQLPLLPQLLSSDSVHLRIAAGETIALLFELGRDLEEDFLYEDTDSLCSTLRALATDSNKYRAKADRRKQRSIFRDVLHFIETGECQEETIKFGLECMYVDSWVRRRTYAAFKETLGSGVLHHLQVLSWDLPCPILPPPSPKGLVLHWFTLPPWFSQNNELLRDIFDLGPVLVLDAAAMKASKISRFEKVCGGPDLPIDSF</sequence>
<dbReference type="GeneTree" id="ENSGT00390000013347"/>
<reference evidence="5 6" key="1">
    <citation type="journal article" date="2011" name="Proc. Natl. Acad. Sci. U.S.A.">
        <title>Genetic diversity and population structure of the endangered marsupial Sarcophilus harrisii (Tasmanian devil).</title>
        <authorList>
            <person name="Miller W."/>
            <person name="Hayes V.M."/>
            <person name="Ratan A."/>
            <person name="Petersen D.C."/>
            <person name="Wittekindt N.E."/>
            <person name="Miller J."/>
            <person name="Walenz B."/>
            <person name="Knight J."/>
            <person name="Qi J."/>
            <person name="Zhao F."/>
            <person name="Wang Q."/>
            <person name="Bedoya-Reina O.C."/>
            <person name="Katiyar N."/>
            <person name="Tomsho L.P."/>
            <person name="Kasson L.M."/>
            <person name="Hardie R.A."/>
            <person name="Woodbridge P."/>
            <person name="Tindall E.A."/>
            <person name="Bertelsen M.F."/>
            <person name="Dixon D."/>
            <person name="Pyecroft S."/>
            <person name="Helgen K.M."/>
            <person name="Lesk A.M."/>
            <person name="Pringle T.H."/>
            <person name="Patterson N."/>
            <person name="Zhang Y."/>
            <person name="Kreiss A."/>
            <person name="Woods G.M."/>
            <person name="Jones M.E."/>
            <person name="Schuster S.C."/>
        </authorList>
    </citation>
    <scope>NUCLEOTIDE SEQUENCE [LARGE SCALE GENOMIC DNA]</scope>
</reference>
<proteinExistence type="inferred from homology"/>
<feature type="compositionally biased region" description="Acidic residues" evidence="2">
    <location>
        <begin position="62"/>
        <end position="72"/>
    </location>
</feature>
<reference evidence="5" key="3">
    <citation type="submission" date="2025-09" db="UniProtKB">
        <authorList>
            <consortium name="Ensembl"/>
        </authorList>
    </citation>
    <scope>IDENTIFICATION</scope>
</reference>
<dbReference type="Proteomes" id="UP000007648">
    <property type="component" value="Unassembled WGS sequence"/>
</dbReference>
<dbReference type="PANTHER" id="PTHR12354">
    <property type="entry name" value="INTERFERON-RELATED DEVELOPMENTAL REGULATOR"/>
    <property type="match status" value="1"/>
</dbReference>
<dbReference type="Ensembl" id="ENSSHAT00000041005.1">
    <property type="protein sequence ID" value="ENSSHAP00000025989.1"/>
    <property type="gene ID" value="ENSSHAG00000021700.1"/>
</dbReference>
<dbReference type="PANTHER" id="PTHR12354:SF8">
    <property type="entry name" value="INTERFERON-RELATED DEVELOPMENTAL REGULATOR 2"/>
    <property type="match status" value="1"/>
</dbReference>
<feature type="compositionally biased region" description="Polar residues" evidence="2">
    <location>
        <begin position="39"/>
        <end position="50"/>
    </location>
</feature>
<accession>A0A7N4NNA7</accession>
<dbReference type="InterPro" id="IPR006921">
    <property type="entry name" value="Interferon-rel_develop_reg_C"/>
</dbReference>
<dbReference type="InParanoid" id="A0A7N4NNA7"/>
<dbReference type="InterPro" id="IPR011989">
    <property type="entry name" value="ARM-like"/>
</dbReference>
<evidence type="ECO:0000259" key="4">
    <source>
        <dbReference type="Pfam" id="PF05004"/>
    </source>
</evidence>
<feature type="region of interest" description="Disordered" evidence="2">
    <location>
        <begin position="1"/>
        <end position="72"/>
    </location>
</feature>
<organism evidence="5 6">
    <name type="scientific">Sarcophilus harrisii</name>
    <name type="common">Tasmanian devil</name>
    <name type="synonym">Sarcophilus laniarius</name>
    <dbReference type="NCBI Taxonomy" id="9305"/>
    <lineage>
        <taxon>Eukaryota</taxon>
        <taxon>Metazoa</taxon>
        <taxon>Chordata</taxon>
        <taxon>Craniata</taxon>
        <taxon>Vertebrata</taxon>
        <taxon>Euteleostomi</taxon>
        <taxon>Mammalia</taxon>
        <taxon>Metatheria</taxon>
        <taxon>Dasyuromorphia</taxon>
        <taxon>Dasyuridae</taxon>
        <taxon>Sarcophilus</taxon>
    </lineage>
</organism>
<dbReference type="GO" id="GO:0030371">
    <property type="term" value="F:translation repressor activity"/>
    <property type="evidence" value="ECO:0007669"/>
    <property type="project" value="Ensembl"/>
</dbReference>
<dbReference type="Gene3D" id="1.25.10.10">
    <property type="entry name" value="Leucine-rich Repeat Variant"/>
    <property type="match status" value="1"/>
</dbReference>
<dbReference type="GO" id="GO:0043022">
    <property type="term" value="F:ribosome binding"/>
    <property type="evidence" value="ECO:0007669"/>
    <property type="project" value="Ensembl"/>
</dbReference>
<feature type="compositionally biased region" description="Basic residues" evidence="2">
    <location>
        <begin position="1"/>
        <end position="15"/>
    </location>
</feature>
<dbReference type="AlphaFoldDB" id="A0A7N4NNA7"/>
<dbReference type="Pfam" id="PF05004">
    <property type="entry name" value="IFRD"/>
    <property type="match status" value="1"/>
</dbReference>
<evidence type="ECO:0000256" key="2">
    <source>
        <dbReference type="SAM" id="MobiDB-lite"/>
    </source>
</evidence>
<dbReference type="InterPro" id="IPR039777">
    <property type="entry name" value="IFRD"/>
</dbReference>
<dbReference type="FunCoup" id="A0A7N4NNA7">
    <property type="interactions" value="1435"/>
</dbReference>
<reference evidence="5" key="2">
    <citation type="submission" date="2025-08" db="UniProtKB">
        <authorList>
            <consortium name="Ensembl"/>
        </authorList>
    </citation>
    <scope>IDENTIFICATION</scope>
</reference>
<dbReference type="GO" id="GO:0060612">
    <property type="term" value="P:adipose tissue development"/>
    <property type="evidence" value="ECO:0007669"/>
    <property type="project" value="Ensembl"/>
</dbReference>
<dbReference type="SUPFAM" id="SSF48371">
    <property type="entry name" value="ARM repeat"/>
    <property type="match status" value="1"/>
</dbReference>
<keyword evidence="6" id="KW-1185">Reference proteome</keyword>
<name>A0A7N4NNA7_SARHA</name>
<feature type="domain" description="Interferon-related developmental regulator C-terminal" evidence="3">
    <location>
        <begin position="413"/>
        <end position="443"/>
    </location>
</feature>
<dbReference type="GO" id="GO:0016055">
    <property type="term" value="P:Wnt signaling pathway"/>
    <property type="evidence" value="ECO:0007669"/>
    <property type="project" value="Ensembl"/>
</dbReference>
<evidence type="ECO:0000256" key="1">
    <source>
        <dbReference type="ARBA" id="ARBA00008828"/>
    </source>
</evidence>